<feature type="domain" description="DUF1285" evidence="2">
    <location>
        <begin position="98"/>
        <end position="169"/>
    </location>
</feature>
<dbReference type="InterPro" id="IPR048341">
    <property type="entry name" value="DUF1285_N"/>
</dbReference>
<dbReference type="Pfam" id="PF21028">
    <property type="entry name" value="DUF1285_C"/>
    <property type="match status" value="1"/>
</dbReference>
<gene>
    <name evidence="3" type="ORF">GCM10009038_01880</name>
</gene>
<dbReference type="InterPro" id="IPR023361">
    <property type="entry name" value="DUF1285_beta_roll_sf"/>
</dbReference>
<keyword evidence="4" id="KW-1185">Reference proteome</keyword>
<organism evidence="3 4">
    <name type="scientific">Salinicola rhizosphaerae</name>
    <dbReference type="NCBI Taxonomy" id="1443141"/>
    <lineage>
        <taxon>Bacteria</taxon>
        <taxon>Pseudomonadati</taxon>
        <taxon>Pseudomonadota</taxon>
        <taxon>Gammaproteobacteria</taxon>
        <taxon>Oceanospirillales</taxon>
        <taxon>Halomonadaceae</taxon>
        <taxon>Salinicola</taxon>
    </lineage>
</organism>
<name>A0ABQ3DMQ6_9GAMM</name>
<comment type="caution">
    <text evidence="3">The sequence shown here is derived from an EMBL/GenBank/DDBJ whole genome shotgun (WGS) entry which is preliminary data.</text>
</comment>
<dbReference type="InterPro" id="IPR048342">
    <property type="entry name" value="DUF1285_C"/>
</dbReference>
<dbReference type="Pfam" id="PF06938">
    <property type="entry name" value="DUF1285_N"/>
    <property type="match status" value="1"/>
</dbReference>
<dbReference type="Proteomes" id="UP000646745">
    <property type="component" value="Unassembled WGS sequence"/>
</dbReference>
<evidence type="ECO:0000259" key="1">
    <source>
        <dbReference type="Pfam" id="PF06938"/>
    </source>
</evidence>
<evidence type="ECO:0000313" key="4">
    <source>
        <dbReference type="Proteomes" id="UP000646745"/>
    </source>
</evidence>
<dbReference type="Gene3D" id="3.10.540.10">
    <property type="entry name" value="duf1285 like domain"/>
    <property type="match status" value="1"/>
</dbReference>
<dbReference type="PIRSF" id="PIRSF029557">
    <property type="entry name" value="UCP029557"/>
    <property type="match status" value="1"/>
</dbReference>
<dbReference type="InterPro" id="IPR010707">
    <property type="entry name" value="DUF1285"/>
</dbReference>
<evidence type="ECO:0000313" key="3">
    <source>
        <dbReference type="EMBL" id="GHB08185.1"/>
    </source>
</evidence>
<dbReference type="RefSeq" id="WP_189442720.1">
    <property type="nucleotide sequence ID" value="NZ_BMZI01000001.1"/>
</dbReference>
<evidence type="ECO:0000259" key="2">
    <source>
        <dbReference type="Pfam" id="PF21028"/>
    </source>
</evidence>
<accession>A0ABQ3DMQ6</accession>
<protein>
    <recommendedName>
        <fullName evidence="5">DUF1285 domain-containing protein</fullName>
    </recommendedName>
</protein>
<reference evidence="4" key="1">
    <citation type="journal article" date="2019" name="Int. J. Syst. Evol. Microbiol.">
        <title>The Global Catalogue of Microorganisms (GCM) 10K type strain sequencing project: providing services to taxonomists for standard genome sequencing and annotation.</title>
        <authorList>
            <consortium name="The Broad Institute Genomics Platform"/>
            <consortium name="The Broad Institute Genome Sequencing Center for Infectious Disease"/>
            <person name="Wu L."/>
            <person name="Ma J."/>
        </authorList>
    </citation>
    <scope>NUCLEOTIDE SEQUENCE [LARGE SCALE GENOMIC DNA]</scope>
    <source>
        <strain evidence="4">KCTC 32998</strain>
    </source>
</reference>
<dbReference type="Gene3D" id="2.30.270.10">
    <property type="entry name" value="duf1285 protein"/>
    <property type="match status" value="1"/>
</dbReference>
<sequence length="175" mass="19760">MTLDALFQQLDAQTLPPLERWHPAICGEMDLVIAANGEWIHEGTAITRPRLVGLLSRVMRREADGDYYLVTPGEKLRIAVEDRPLMVIDADWTGEGWQLATADGDRFLLDAEHRMTLAPTPEGNWLPVVPVRHGLEARLHRNLFYRLIDAATEEEGELGLWSAGVWHVLGRLYDA</sequence>
<feature type="domain" description="DUF1285" evidence="1">
    <location>
        <begin position="16"/>
        <end position="82"/>
    </location>
</feature>
<proteinExistence type="predicted"/>
<evidence type="ECO:0008006" key="5">
    <source>
        <dbReference type="Google" id="ProtNLM"/>
    </source>
</evidence>
<dbReference type="EMBL" id="BMZI01000001">
    <property type="protein sequence ID" value="GHB08185.1"/>
    <property type="molecule type" value="Genomic_DNA"/>
</dbReference>